<accession>A0A1X6WUW1</accession>
<protein>
    <recommendedName>
        <fullName evidence="1">Glyoxalase-like domain-containing protein</fullName>
    </recommendedName>
</protein>
<dbReference type="Gene3D" id="3.10.180.10">
    <property type="entry name" value="2,3-Dihydroxybiphenyl 1,2-Dioxygenase, domain 1"/>
    <property type="match status" value="1"/>
</dbReference>
<dbReference type="SUPFAM" id="SSF54593">
    <property type="entry name" value="Glyoxalase/Bleomycin resistance protein/Dihydroxybiphenyl dioxygenase"/>
    <property type="match status" value="1"/>
</dbReference>
<gene>
    <name evidence="2" type="ORF">FM105_01150</name>
</gene>
<evidence type="ECO:0000313" key="3">
    <source>
        <dbReference type="Proteomes" id="UP000196581"/>
    </source>
</evidence>
<keyword evidence="3" id="KW-1185">Reference proteome</keyword>
<proteinExistence type="predicted"/>
<sequence length="220" mass="23563">MTITQTLDHLVYVVPDLEAGVAEFAEATGVQPVFGGAHEGRGTANYLLRLQPADWAEEPRPLTYLEILGPDPEQDLEEGTVRPLGVDDVDAPRLQTWAIHPAGFDAVVARAEAEGVDFGEVQDLSRRTLEGDLLEWRLTVRGALPFGGLQPFLIDWGESPHPASKDMPVLTLESLTLTHSDPTALRPPLGVLGADGTDVEQGSEVGMSARLGTPNGTVTL</sequence>
<feature type="domain" description="Glyoxalase-like" evidence="1">
    <location>
        <begin position="7"/>
        <end position="186"/>
    </location>
</feature>
<dbReference type="Proteomes" id="UP000196581">
    <property type="component" value="Unassembled WGS sequence"/>
</dbReference>
<evidence type="ECO:0000259" key="1">
    <source>
        <dbReference type="Pfam" id="PF13468"/>
    </source>
</evidence>
<dbReference type="Pfam" id="PF13468">
    <property type="entry name" value="Glyoxalase_3"/>
    <property type="match status" value="1"/>
</dbReference>
<organism evidence="2 3">
    <name type="scientific">Brevibacterium yomogidense</name>
    <dbReference type="NCBI Taxonomy" id="946573"/>
    <lineage>
        <taxon>Bacteria</taxon>
        <taxon>Bacillati</taxon>
        <taxon>Actinomycetota</taxon>
        <taxon>Actinomycetes</taxon>
        <taxon>Micrococcales</taxon>
        <taxon>Brevibacteriaceae</taxon>
        <taxon>Brevibacterium</taxon>
    </lineage>
</organism>
<dbReference type="InterPro" id="IPR029068">
    <property type="entry name" value="Glyas_Bleomycin-R_OHBP_Dase"/>
</dbReference>
<dbReference type="AlphaFoldDB" id="A0A1X6WUW1"/>
<reference evidence="3" key="1">
    <citation type="submission" date="2017-02" db="EMBL/GenBank/DDBJ databases">
        <authorList>
            <person name="Dridi B."/>
        </authorList>
    </citation>
    <scope>NUCLEOTIDE SEQUENCE [LARGE SCALE GENOMIC DNA]</scope>
    <source>
        <strain evidence="3">B Co 03.10</strain>
    </source>
</reference>
<dbReference type="EMBL" id="FWFF01000001">
    <property type="protein sequence ID" value="SLM89108.1"/>
    <property type="molecule type" value="Genomic_DNA"/>
</dbReference>
<evidence type="ECO:0000313" key="2">
    <source>
        <dbReference type="EMBL" id="SLM89108.1"/>
    </source>
</evidence>
<dbReference type="RefSeq" id="WP_087003415.1">
    <property type="nucleotide sequence ID" value="NZ_FWFF01000001.1"/>
</dbReference>
<name>A0A1X6WUW1_9MICO</name>
<dbReference type="InterPro" id="IPR025870">
    <property type="entry name" value="Glyoxalase-like_dom"/>
</dbReference>